<reference evidence="2 3" key="1">
    <citation type="submission" date="2020-08" db="EMBL/GenBank/DDBJ databases">
        <title>Genomic Encyclopedia of Type Strains, Phase III (KMG-III): the genomes of soil and plant-associated and newly described type strains.</title>
        <authorList>
            <person name="Whitman W."/>
        </authorList>
    </citation>
    <scope>NUCLEOTIDE SEQUENCE [LARGE SCALE GENOMIC DNA]</scope>
    <source>
        <strain evidence="2 3">CECT 8693</strain>
    </source>
</reference>
<dbReference type="Pfam" id="PF01547">
    <property type="entry name" value="SBP_bac_1"/>
    <property type="match status" value="1"/>
</dbReference>
<dbReference type="PROSITE" id="PS51257">
    <property type="entry name" value="PROKAR_LIPOPROTEIN"/>
    <property type="match status" value="1"/>
</dbReference>
<evidence type="ECO:0000256" key="1">
    <source>
        <dbReference type="SAM" id="SignalP"/>
    </source>
</evidence>
<feature type="chain" id="PRO_5038907783" evidence="1">
    <location>
        <begin position="23"/>
        <end position="446"/>
    </location>
</feature>
<dbReference type="SUPFAM" id="SSF53850">
    <property type="entry name" value="Periplasmic binding protein-like II"/>
    <property type="match status" value="1"/>
</dbReference>
<evidence type="ECO:0000313" key="3">
    <source>
        <dbReference type="Proteomes" id="UP000567067"/>
    </source>
</evidence>
<protein>
    <submittedName>
        <fullName evidence="2">Multiple sugar transport system substrate-binding protein</fullName>
    </submittedName>
</protein>
<keyword evidence="1" id="KW-0732">Signal</keyword>
<evidence type="ECO:0000313" key="2">
    <source>
        <dbReference type="EMBL" id="MBA9084266.1"/>
    </source>
</evidence>
<dbReference type="InterPro" id="IPR006059">
    <property type="entry name" value="SBP"/>
</dbReference>
<keyword evidence="3" id="KW-1185">Reference proteome</keyword>
<dbReference type="Proteomes" id="UP000567067">
    <property type="component" value="Unassembled WGS sequence"/>
</dbReference>
<dbReference type="Gene3D" id="3.40.190.10">
    <property type="entry name" value="Periplasmic binding protein-like II"/>
    <property type="match status" value="1"/>
</dbReference>
<gene>
    <name evidence="2" type="ORF">FHR92_000720</name>
</gene>
<dbReference type="AlphaFoldDB" id="A0A7W3SQB8"/>
<keyword evidence="2" id="KW-0813">Transport</keyword>
<organism evidence="2 3">
    <name type="scientific">Fontibacillus solani</name>
    <dbReference type="NCBI Taxonomy" id="1572857"/>
    <lineage>
        <taxon>Bacteria</taxon>
        <taxon>Bacillati</taxon>
        <taxon>Bacillota</taxon>
        <taxon>Bacilli</taxon>
        <taxon>Bacillales</taxon>
        <taxon>Paenibacillaceae</taxon>
        <taxon>Fontibacillus</taxon>
    </lineage>
</organism>
<proteinExistence type="predicted"/>
<dbReference type="RefSeq" id="WP_182534334.1">
    <property type="nucleotide sequence ID" value="NZ_JACJIP010000003.1"/>
</dbReference>
<name>A0A7W3SQB8_9BACL</name>
<dbReference type="InterPro" id="IPR050490">
    <property type="entry name" value="Bact_solute-bd_prot1"/>
</dbReference>
<feature type="signal peptide" evidence="1">
    <location>
        <begin position="1"/>
        <end position="22"/>
    </location>
</feature>
<sequence length="446" mass="51141">MKPISKVFLVVFCLLISGCSVSNSSKVEQTRHLKVMYFSEEFFYQDYGDLFQTKYPDTNIEVVETQNFDLESSKDAIKLCIDKAKPDVLLLSPEQYEQYGIDGILLDLDSLIQKDQYNIDDINPSVIELLKEKGNGKLYGLSPRFYANALYYNMDLFKKFGVEPPHDNMTWEEILNLAQRFPSDSSSNDRIFGFGTPLAETIYGIANRIAYTQGLNTVNTKTMKVNLTTDSWKSIWDLAFKSSESGVVFLPEKSPSVVSFEDYYKSKPFLMGKMAMTVDDSSLLQNLKDAKKSIKDFKNFQLGVVTGPVDPMNRNSSRDMELSEIFAIRSDTPNLEAAWDFIKFISGKEYAKVKFRVLNGNLPSRMDFIREYGENEIKAFYTLRPNLVNHDPENRVPAKFDAQFKELEQLEIQRVEKKEISLDEALKKIESEGQFILDQELKKANP</sequence>
<keyword evidence="2" id="KW-0762">Sugar transport</keyword>
<accession>A0A7W3SQB8</accession>
<dbReference type="PANTHER" id="PTHR43649:SF12">
    <property type="entry name" value="DIACETYLCHITOBIOSE BINDING PROTEIN DASA"/>
    <property type="match status" value="1"/>
</dbReference>
<dbReference type="PANTHER" id="PTHR43649">
    <property type="entry name" value="ARABINOSE-BINDING PROTEIN-RELATED"/>
    <property type="match status" value="1"/>
</dbReference>
<dbReference type="EMBL" id="JACJIP010000003">
    <property type="protein sequence ID" value="MBA9084266.1"/>
    <property type="molecule type" value="Genomic_DNA"/>
</dbReference>
<comment type="caution">
    <text evidence="2">The sequence shown here is derived from an EMBL/GenBank/DDBJ whole genome shotgun (WGS) entry which is preliminary data.</text>
</comment>